<dbReference type="EMBL" id="CARXXK010001137">
    <property type="protein sequence ID" value="CAI6373903.1"/>
    <property type="molecule type" value="Genomic_DNA"/>
</dbReference>
<protein>
    <submittedName>
        <fullName evidence="2">Uncharacterized protein</fullName>
    </submittedName>
</protein>
<sequence length="108" mass="11788">MVVLDTSRISLTDVYNNQSLGGISRSSSSGSSSSSGGSSSNGSCKYGSNGVQYKYAGKAGYKVMSDLEKAAKKNNTPVWLEARDSMAFHNMSWEIRHRRAAEEQRKKK</sequence>
<feature type="compositionally biased region" description="Low complexity" evidence="1">
    <location>
        <begin position="19"/>
        <end position="48"/>
    </location>
</feature>
<comment type="caution">
    <text evidence="2">The sequence shown here is derived from an EMBL/GenBank/DDBJ whole genome shotgun (WGS) entry which is preliminary data.</text>
</comment>
<organism evidence="2 3">
    <name type="scientific">Macrosiphum euphorbiae</name>
    <name type="common">potato aphid</name>
    <dbReference type="NCBI Taxonomy" id="13131"/>
    <lineage>
        <taxon>Eukaryota</taxon>
        <taxon>Metazoa</taxon>
        <taxon>Ecdysozoa</taxon>
        <taxon>Arthropoda</taxon>
        <taxon>Hexapoda</taxon>
        <taxon>Insecta</taxon>
        <taxon>Pterygota</taxon>
        <taxon>Neoptera</taxon>
        <taxon>Paraneoptera</taxon>
        <taxon>Hemiptera</taxon>
        <taxon>Sternorrhyncha</taxon>
        <taxon>Aphidomorpha</taxon>
        <taxon>Aphidoidea</taxon>
        <taxon>Aphididae</taxon>
        <taxon>Macrosiphini</taxon>
        <taxon>Macrosiphum</taxon>
    </lineage>
</organism>
<dbReference type="AlphaFoldDB" id="A0AAV0Y0I6"/>
<gene>
    <name evidence="2" type="ORF">MEUPH1_LOCUS27592</name>
</gene>
<reference evidence="2 3" key="1">
    <citation type="submission" date="2023-01" db="EMBL/GenBank/DDBJ databases">
        <authorList>
            <person name="Whitehead M."/>
        </authorList>
    </citation>
    <scope>NUCLEOTIDE SEQUENCE [LARGE SCALE GENOMIC DNA]</scope>
</reference>
<evidence type="ECO:0000256" key="1">
    <source>
        <dbReference type="SAM" id="MobiDB-lite"/>
    </source>
</evidence>
<evidence type="ECO:0000313" key="3">
    <source>
        <dbReference type="Proteomes" id="UP001160148"/>
    </source>
</evidence>
<accession>A0AAV0Y0I6</accession>
<proteinExistence type="predicted"/>
<name>A0AAV0Y0I6_9HEMI</name>
<keyword evidence="3" id="KW-1185">Reference proteome</keyword>
<feature type="region of interest" description="Disordered" evidence="1">
    <location>
        <begin position="18"/>
        <end position="48"/>
    </location>
</feature>
<dbReference type="Proteomes" id="UP001160148">
    <property type="component" value="Unassembled WGS sequence"/>
</dbReference>
<evidence type="ECO:0000313" key="2">
    <source>
        <dbReference type="EMBL" id="CAI6373903.1"/>
    </source>
</evidence>